<dbReference type="Pfam" id="PF05154">
    <property type="entry name" value="TM2"/>
    <property type="match status" value="1"/>
</dbReference>
<evidence type="ECO:0000313" key="9">
    <source>
        <dbReference type="Proteomes" id="UP001597062"/>
    </source>
</evidence>
<evidence type="ECO:0000256" key="2">
    <source>
        <dbReference type="ARBA" id="ARBA00022692"/>
    </source>
</evidence>
<feature type="transmembrane region" description="Helical" evidence="5">
    <location>
        <begin position="59"/>
        <end position="78"/>
    </location>
</feature>
<evidence type="ECO:0000256" key="6">
    <source>
        <dbReference type="SAM" id="SignalP"/>
    </source>
</evidence>
<evidence type="ECO:0000256" key="5">
    <source>
        <dbReference type="SAM" id="Phobius"/>
    </source>
</evidence>
<dbReference type="InterPro" id="IPR007829">
    <property type="entry name" value="TM2"/>
</dbReference>
<dbReference type="InterPro" id="IPR050932">
    <property type="entry name" value="TM2D1-3-like"/>
</dbReference>
<name>A0ABW3JQ95_9FLAO</name>
<keyword evidence="3 5" id="KW-1133">Transmembrane helix</keyword>
<dbReference type="PANTHER" id="PTHR21016:SF25">
    <property type="entry name" value="TM2 DOMAIN-CONTAINING PROTEIN DDB_G0277895-RELATED"/>
    <property type="match status" value="1"/>
</dbReference>
<feature type="signal peptide" evidence="6">
    <location>
        <begin position="1"/>
        <end position="23"/>
    </location>
</feature>
<comment type="caution">
    <text evidence="8">The sequence shown here is derived from an EMBL/GenBank/DDBJ whole genome shotgun (WGS) entry which is preliminary data.</text>
</comment>
<evidence type="ECO:0000259" key="7">
    <source>
        <dbReference type="Pfam" id="PF05154"/>
    </source>
</evidence>
<accession>A0ABW3JQ95</accession>
<feature type="transmembrane region" description="Helical" evidence="5">
    <location>
        <begin position="85"/>
        <end position="107"/>
    </location>
</feature>
<dbReference type="EMBL" id="JBHTJR010000023">
    <property type="protein sequence ID" value="MFD0992524.1"/>
    <property type="molecule type" value="Genomic_DNA"/>
</dbReference>
<proteinExistence type="predicted"/>
<protein>
    <submittedName>
        <fullName evidence="8">TM2 domain-containing protein</fullName>
    </submittedName>
</protein>
<dbReference type="PANTHER" id="PTHR21016">
    <property type="entry name" value="BETA-AMYLOID BINDING PROTEIN-RELATED"/>
    <property type="match status" value="1"/>
</dbReference>
<evidence type="ECO:0000256" key="4">
    <source>
        <dbReference type="ARBA" id="ARBA00023136"/>
    </source>
</evidence>
<keyword evidence="2 5" id="KW-0812">Transmembrane</keyword>
<keyword evidence="6" id="KW-0732">Signal</keyword>
<reference evidence="9" key="1">
    <citation type="journal article" date="2019" name="Int. J. Syst. Evol. Microbiol.">
        <title>The Global Catalogue of Microorganisms (GCM) 10K type strain sequencing project: providing services to taxonomists for standard genome sequencing and annotation.</title>
        <authorList>
            <consortium name="The Broad Institute Genomics Platform"/>
            <consortium name="The Broad Institute Genome Sequencing Center for Infectious Disease"/>
            <person name="Wu L."/>
            <person name="Ma J."/>
        </authorList>
    </citation>
    <scope>NUCLEOTIDE SEQUENCE [LARGE SCALE GENOMIC DNA]</scope>
    <source>
        <strain evidence="9">CCUG 60527</strain>
    </source>
</reference>
<organism evidence="8 9">
    <name type="scientific">Tenacibaculum geojense</name>
    <dbReference type="NCBI Taxonomy" id="915352"/>
    <lineage>
        <taxon>Bacteria</taxon>
        <taxon>Pseudomonadati</taxon>
        <taxon>Bacteroidota</taxon>
        <taxon>Flavobacteriia</taxon>
        <taxon>Flavobacteriales</taxon>
        <taxon>Flavobacteriaceae</taxon>
        <taxon>Tenacibaculum</taxon>
    </lineage>
</organism>
<feature type="domain" description="TM2" evidence="7">
    <location>
        <begin position="55"/>
        <end position="103"/>
    </location>
</feature>
<keyword evidence="4 5" id="KW-0472">Membrane</keyword>
<evidence type="ECO:0000256" key="3">
    <source>
        <dbReference type="ARBA" id="ARBA00022989"/>
    </source>
</evidence>
<evidence type="ECO:0000313" key="8">
    <source>
        <dbReference type="EMBL" id="MFD0992524.1"/>
    </source>
</evidence>
<evidence type="ECO:0000256" key="1">
    <source>
        <dbReference type="ARBA" id="ARBA00004141"/>
    </source>
</evidence>
<dbReference type="Proteomes" id="UP001597062">
    <property type="component" value="Unassembled WGS sequence"/>
</dbReference>
<comment type="subcellular location">
    <subcellularLocation>
        <location evidence="1">Membrane</location>
        <topology evidence="1">Multi-pass membrane protein</topology>
    </subcellularLocation>
</comment>
<keyword evidence="9" id="KW-1185">Reference proteome</keyword>
<gene>
    <name evidence="8" type="ORF">ACFQ1U_04850</name>
</gene>
<sequence length="121" mass="13338">MKKSITILSFLFAFLLCTPSAEASFPVKKNKENKELVAKNSVDKDDASATVAYSGKSQIAALLLCWFVGIIGIHRFYLGYTWQGVVQLLTLGGLGIWTLIDFIRIIIGDLQPKNGSYTSTF</sequence>
<feature type="chain" id="PRO_5045693572" evidence="6">
    <location>
        <begin position="24"/>
        <end position="121"/>
    </location>
</feature>
<dbReference type="RefSeq" id="WP_386105904.1">
    <property type="nucleotide sequence ID" value="NZ_JBHTJR010000023.1"/>
</dbReference>